<feature type="region of interest" description="Disordered" evidence="2">
    <location>
        <begin position="266"/>
        <end position="308"/>
    </location>
</feature>
<keyword evidence="4" id="KW-1185">Reference proteome</keyword>
<keyword evidence="1" id="KW-0175">Coiled coil</keyword>
<feature type="coiled-coil region" evidence="1">
    <location>
        <begin position="577"/>
        <end position="611"/>
    </location>
</feature>
<proteinExistence type="predicted"/>
<evidence type="ECO:0000313" key="3">
    <source>
        <dbReference type="EMBL" id="KAF6176923.1"/>
    </source>
</evidence>
<evidence type="ECO:0000256" key="2">
    <source>
        <dbReference type="SAM" id="MobiDB-lite"/>
    </source>
</evidence>
<dbReference type="EMBL" id="JACGCM010000014">
    <property type="protein sequence ID" value="KAF6176923.1"/>
    <property type="molecule type" value="Genomic_DNA"/>
</dbReference>
<feature type="region of interest" description="Disordered" evidence="2">
    <location>
        <begin position="492"/>
        <end position="511"/>
    </location>
</feature>
<organism evidence="3 4">
    <name type="scientific">Kingdonia uniflora</name>
    <dbReference type="NCBI Taxonomy" id="39325"/>
    <lineage>
        <taxon>Eukaryota</taxon>
        <taxon>Viridiplantae</taxon>
        <taxon>Streptophyta</taxon>
        <taxon>Embryophyta</taxon>
        <taxon>Tracheophyta</taxon>
        <taxon>Spermatophyta</taxon>
        <taxon>Magnoliopsida</taxon>
        <taxon>Ranunculales</taxon>
        <taxon>Circaeasteraceae</taxon>
        <taxon>Kingdonia</taxon>
    </lineage>
</organism>
<feature type="region of interest" description="Disordered" evidence="2">
    <location>
        <begin position="459"/>
        <end position="481"/>
    </location>
</feature>
<dbReference type="Proteomes" id="UP000541444">
    <property type="component" value="Unassembled WGS sequence"/>
</dbReference>
<feature type="region of interest" description="Disordered" evidence="2">
    <location>
        <begin position="59"/>
        <end position="80"/>
    </location>
</feature>
<dbReference type="OrthoDB" id="2013610at2759"/>
<dbReference type="AlphaFoldDB" id="A0A7J7PC51"/>
<accession>A0A7J7PC51</accession>
<reference evidence="3 4" key="1">
    <citation type="journal article" date="2020" name="IScience">
        <title>Genome Sequencing of the Endangered Kingdonia uniflora (Circaeasteraceae, Ranunculales) Reveals Potential Mechanisms of Evolutionary Specialization.</title>
        <authorList>
            <person name="Sun Y."/>
            <person name="Deng T."/>
            <person name="Zhang A."/>
            <person name="Moore M.J."/>
            <person name="Landis J.B."/>
            <person name="Lin N."/>
            <person name="Zhang H."/>
            <person name="Zhang X."/>
            <person name="Huang J."/>
            <person name="Zhang X."/>
            <person name="Sun H."/>
            <person name="Wang H."/>
        </authorList>
    </citation>
    <scope>NUCLEOTIDE SEQUENCE [LARGE SCALE GENOMIC DNA]</scope>
    <source>
        <strain evidence="3">TB1705</strain>
        <tissue evidence="3">Leaf</tissue>
    </source>
</reference>
<comment type="caution">
    <text evidence="3">The sequence shown here is derived from an EMBL/GenBank/DDBJ whole genome shotgun (WGS) entry which is preliminary data.</text>
</comment>
<gene>
    <name evidence="3" type="ORF">GIB67_023282</name>
</gene>
<protein>
    <submittedName>
        <fullName evidence="3">Uncharacterized protein</fullName>
    </submittedName>
</protein>
<name>A0A7J7PC51_9MAGN</name>
<feature type="compositionally biased region" description="Polar residues" evidence="2">
    <location>
        <begin position="60"/>
        <end position="76"/>
    </location>
</feature>
<evidence type="ECO:0000256" key="1">
    <source>
        <dbReference type="SAM" id="Coils"/>
    </source>
</evidence>
<sequence length="614" mass="69716">MPPKPKNVEPDSSSTDQELHHLKKVLENLKEHTDKRLDQIQKCLDQLLTRREPPTIVENVMTNDPSERNGTSSSFRNYYDGSSPIQSRSIKLDFPRSDDSLMGCFISGLKDDIRPNVQAHYPSSLKAAISIARLMEEKYGIRRSEGDASDHASDVADNEMAPTNWSEAAESYDVTESSSYDWPAPCQVKVVERYSDKHEYGIPEWIVVKLLDDLYDDGEMNGNFYRYMKRINLINKMLPLGECISAADIEVHYILCHCPRNTKKKRKARSKSSELTTGDDSVYTESSESEGDEAGPRSGGKMVKKKQQPRPPEYRYWYYLGKRSVALGGPDMKDHVGAKFLELRSNGKLWCRYLLRSPLRPRVMRNPSRVTNRIRALYYYPELFKSSNVKNNRKRKCGERSPAVVELSIDTVEQCRLDLQDAYFDSNEIGDLLQEEMARRQLPDLSAIVKLTSGGSVRHNNAPRSFPSAPRPNKNLGGVGWGVQPSQVVNVEKSDVSNKKRRTESEIPRSESPKIAGFFNMDAGQMEASETVLSIESQMANVAYASRCFDTMDLYLRVIIRYAKQALLSNTVAKSKVIVDEAKMVELRSELKDAQAEASRWKNAAGRARRLRRN</sequence>
<feature type="compositionally biased region" description="Polar residues" evidence="2">
    <location>
        <begin position="274"/>
        <end position="286"/>
    </location>
</feature>
<evidence type="ECO:0000313" key="4">
    <source>
        <dbReference type="Proteomes" id="UP000541444"/>
    </source>
</evidence>